<feature type="transmembrane region" description="Helical" evidence="6">
    <location>
        <begin position="420"/>
        <end position="442"/>
    </location>
</feature>
<dbReference type="Pfam" id="PF07690">
    <property type="entry name" value="MFS_1"/>
    <property type="match status" value="1"/>
</dbReference>
<dbReference type="SUPFAM" id="SSF103473">
    <property type="entry name" value="MFS general substrate transporter"/>
    <property type="match status" value="1"/>
</dbReference>
<evidence type="ECO:0000256" key="6">
    <source>
        <dbReference type="SAM" id="Phobius"/>
    </source>
</evidence>
<evidence type="ECO:0000313" key="8">
    <source>
        <dbReference type="Proteomes" id="UP000076727"/>
    </source>
</evidence>
<keyword evidence="4 6" id="KW-0472">Membrane</keyword>
<dbReference type="Proteomes" id="UP000076727">
    <property type="component" value="Unassembled WGS sequence"/>
</dbReference>
<feature type="region of interest" description="Disordered" evidence="5">
    <location>
        <begin position="1"/>
        <end position="42"/>
    </location>
</feature>
<dbReference type="AlphaFoldDB" id="A0A165RYK7"/>
<feature type="region of interest" description="Disordered" evidence="5">
    <location>
        <begin position="582"/>
        <end position="638"/>
    </location>
</feature>
<dbReference type="PANTHER" id="PTHR23507">
    <property type="entry name" value="ZGC:174356"/>
    <property type="match status" value="1"/>
</dbReference>
<name>A0A165RYK7_9APHY</name>
<evidence type="ECO:0000256" key="4">
    <source>
        <dbReference type="ARBA" id="ARBA00023136"/>
    </source>
</evidence>
<accession>A0A165RYK7</accession>
<feature type="compositionally biased region" description="Basic and acidic residues" evidence="5">
    <location>
        <begin position="1"/>
        <end position="22"/>
    </location>
</feature>
<dbReference type="OrthoDB" id="3026777at2759"/>
<sequence length="638" mass="68626">MSRPSRSKDARPESTTRSRADGASRSVSVASHPFPPAPEVEAEVLIHPEDSAALLPHRHGEQGCDHAGQADAAGEPEPEHEEVKPWWRRPSAWWILLITPILTIARASTQAPRVEIYIQLACDAYKPDASLGGSVGGSMLPILSLAGGSDRWKFCSSDPDVQSAVAQLATAMSIATGVLGCLTTAWWGSMSDRRGRTRIIAIAMTGQMIDALGILLVCTFSQFIPGGYWALLVAPIIAGILGGVNTVGSTLNAYIADCTDLSTRSRYFSLVVGLVFVGYSIGPTLGSLIITWTGSTLSVFYFSTLIHGLYVLAALFVIPESLSSAQMDEFREAHHEEHRRLREKRAEGGLAAWVGSALGFLRPLTLLLPVTADTTGGKKRRNWSLFLLAAGYGSMISLKGDVTYEYQYMSLTFGWTSKQLGYYTSALGTTRAIYLMAALPFLMELLNRLTPGREHPTAAIDLAVARGSLVVEAIAYVFMALAPNGYLFTVYAIVSTLGIGFTPAINTVASAVYTQQGGKELGKLFGALGVVQTICSQVLGPFVFGVTYIRTVKTAPKTIFVVTIAALVFSFITLAPIRLQHPPPDASGSDVEGRMSERPGVPQDEPVRDVDERAPLLMSESDGHERGRKTAKSSHTQS</sequence>
<dbReference type="GO" id="GO:0022857">
    <property type="term" value="F:transmembrane transporter activity"/>
    <property type="evidence" value="ECO:0007669"/>
    <property type="project" value="InterPro"/>
</dbReference>
<comment type="subcellular location">
    <subcellularLocation>
        <location evidence="1">Membrane</location>
        <topology evidence="1">Multi-pass membrane protein</topology>
    </subcellularLocation>
</comment>
<feature type="transmembrane region" description="Helical" evidence="6">
    <location>
        <begin position="129"/>
        <end position="148"/>
    </location>
</feature>
<feature type="transmembrane region" description="Helical" evidence="6">
    <location>
        <begin position="199"/>
        <end position="223"/>
    </location>
</feature>
<feature type="transmembrane region" description="Helical" evidence="6">
    <location>
        <begin position="463"/>
        <end position="482"/>
    </location>
</feature>
<evidence type="ECO:0000256" key="3">
    <source>
        <dbReference type="ARBA" id="ARBA00022989"/>
    </source>
</evidence>
<protein>
    <submittedName>
        <fullName evidence="7">MFS general substrate transporter</fullName>
    </submittedName>
</protein>
<keyword evidence="2 6" id="KW-0812">Transmembrane</keyword>
<feature type="transmembrane region" description="Helical" evidence="6">
    <location>
        <begin position="558"/>
        <end position="577"/>
    </location>
</feature>
<feature type="transmembrane region" description="Helical" evidence="6">
    <location>
        <begin position="488"/>
        <end position="512"/>
    </location>
</feature>
<evidence type="ECO:0000256" key="1">
    <source>
        <dbReference type="ARBA" id="ARBA00004141"/>
    </source>
</evidence>
<evidence type="ECO:0000313" key="7">
    <source>
        <dbReference type="EMBL" id="KZT71310.1"/>
    </source>
</evidence>
<dbReference type="PANTHER" id="PTHR23507:SF1">
    <property type="entry name" value="FI18259P1-RELATED"/>
    <property type="match status" value="1"/>
</dbReference>
<feature type="transmembrane region" description="Helical" evidence="6">
    <location>
        <begin position="229"/>
        <end position="255"/>
    </location>
</feature>
<feature type="transmembrane region" description="Helical" evidence="6">
    <location>
        <begin position="524"/>
        <end position="546"/>
    </location>
</feature>
<feature type="region of interest" description="Disordered" evidence="5">
    <location>
        <begin position="58"/>
        <end position="84"/>
    </location>
</feature>
<feature type="transmembrane region" description="Helical" evidence="6">
    <location>
        <begin position="383"/>
        <end position="400"/>
    </location>
</feature>
<gene>
    <name evidence="7" type="ORF">DAEQUDRAFT_809993</name>
</gene>
<dbReference type="InterPro" id="IPR036259">
    <property type="entry name" value="MFS_trans_sf"/>
</dbReference>
<proteinExistence type="predicted"/>
<feature type="transmembrane region" description="Helical" evidence="6">
    <location>
        <begin position="298"/>
        <end position="318"/>
    </location>
</feature>
<dbReference type="EMBL" id="KV429046">
    <property type="protein sequence ID" value="KZT71310.1"/>
    <property type="molecule type" value="Genomic_DNA"/>
</dbReference>
<evidence type="ECO:0000256" key="5">
    <source>
        <dbReference type="SAM" id="MobiDB-lite"/>
    </source>
</evidence>
<reference evidence="7 8" key="1">
    <citation type="journal article" date="2016" name="Mol. Biol. Evol.">
        <title>Comparative Genomics of Early-Diverging Mushroom-Forming Fungi Provides Insights into the Origins of Lignocellulose Decay Capabilities.</title>
        <authorList>
            <person name="Nagy L.G."/>
            <person name="Riley R."/>
            <person name="Tritt A."/>
            <person name="Adam C."/>
            <person name="Daum C."/>
            <person name="Floudas D."/>
            <person name="Sun H."/>
            <person name="Yadav J.S."/>
            <person name="Pangilinan J."/>
            <person name="Larsson K.H."/>
            <person name="Matsuura K."/>
            <person name="Barry K."/>
            <person name="Labutti K."/>
            <person name="Kuo R."/>
            <person name="Ohm R.A."/>
            <person name="Bhattacharya S.S."/>
            <person name="Shirouzu T."/>
            <person name="Yoshinaga Y."/>
            <person name="Martin F.M."/>
            <person name="Grigoriev I.V."/>
            <person name="Hibbett D.S."/>
        </authorList>
    </citation>
    <scope>NUCLEOTIDE SEQUENCE [LARGE SCALE GENOMIC DNA]</scope>
    <source>
        <strain evidence="7 8">L-15889</strain>
    </source>
</reference>
<dbReference type="InterPro" id="IPR011701">
    <property type="entry name" value="MFS"/>
</dbReference>
<feature type="transmembrane region" description="Helical" evidence="6">
    <location>
        <begin position="168"/>
        <end position="187"/>
    </location>
</feature>
<feature type="compositionally biased region" description="Basic and acidic residues" evidence="5">
    <location>
        <begin position="605"/>
        <end position="614"/>
    </location>
</feature>
<organism evidence="7 8">
    <name type="scientific">Daedalea quercina L-15889</name>
    <dbReference type="NCBI Taxonomy" id="1314783"/>
    <lineage>
        <taxon>Eukaryota</taxon>
        <taxon>Fungi</taxon>
        <taxon>Dikarya</taxon>
        <taxon>Basidiomycota</taxon>
        <taxon>Agaricomycotina</taxon>
        <taxon>Agaricomycetes</taxon>
        <taxon>Polyporales</taxon>
        <taxon>Fomitopsis</taxon>
    </lineage>
</organism>
<feature type="transmembrane region" description="Helical" evidence="6">
    <location>
        <begin position="267"/>
        <end position="292"/>
    </location>
</feature>
<dbReference type="Gene3D" id="1.20.1250.20">
    <property type="entry name" value="MFS general substrate transporter like domains"/>
    <property type="match status" value="1"/>
</dbReference>
<keyword evidence="8" id="KW-1185">Reference proteome</keyword>
<keyword evidence="3 6" id="KW-1133">Transmembrane helix</keyword>
<dbReference type="GO" id="GO:0016020">
    <property type="term" value="C:membrane"/>
    <property type="evidence" value="ECO:0007669"/>
    <property type="project" value="UniProtKB-SubCell"/>
</dbReference>
<evidence type="ECO:0000256" key="2">
    <source>
        <dbReference type="ARBA" id="ARBA00022692"/>
    </source>
</evidence>